<dbReference type="Pfam" id="PF23121">
    <property type="entry name" value="SPOC_AIPP2"/>
    <property type="match status" value="1"/>
</dbReference>
<protein>
    <submittedName>
        <fullName evidence="7">PHD finger-containing protein 6</fullName>
    </submittedName>
</protein>
<evidence type="ECO:0000313" key="7">
    <source>
        <dbReference type="EMBL" id="KAL1215102.1"/>
    </source>
</evidence>
<dbReference type="PANTHER" id="PTHR33304:SF36">
    <property type="entry name" value="GB|AAF26970.1-RELATED"/>
    <property type="match status" value="1"/>
</dbReference>
<dbReference type="GO" id="GO:0008270">
    <property type="term" value="F:zinc ion binding"/>
    <property type="evidence" value="ECO:0007669"/>
    <property type="project" value="UniProtKB-KW"/>
</dbReference>
<reference evidence="7 8" key="1">
    <citation type="submission" date="2024-04" db="EMBL/GenBank/DDBJ databases">
        <title>Genome assembly C_amara_ONT_v2.</title>
        <authorList>
            <person name="Yant L."/>
            <person name="Moore C."/>
            <person name="Slenker M."/>
        </authorList>
    </citation>
    <scope>NUCLEOTIDE SEQUENCE [LARGE SCALE GENOMIC DNA]</scope>
    <source>
        <tissue evidence="7">Leaf</tissue>
    </source>
</reference>
<evidence type="ECO:0000259" key="6">
    <source>
        <dbReference type="Pfam" id="PF23121"/>
    </source>
</evidence>
<name>A0ABD1B829_CARAN</name>
<dbReference type="AlphaFoldDB" id="A0ABD1B829"/>
<dbReference type="Proteomes" id="UP001558713">
    <property type="component" value="Unassembled WGS sequence"/>
</dbReference>
<dbReference type="PANTHER" id="PTHR33304">
    <property type="match status" value="1"/>
</dbReference>
<evidence type="ECO:0000256" key="3">
    <source>
        <dbReference type="ARBA" id="ARBA00022833"/>
    </source>
</evidence>
<keyword evidence="2" id="KW-0863">Zinc-finger</keyword>
<dbReference type="InterPro" id="IPR056280">
    <property type="entry name" value="AIPP2-like_SPOC"/>
</dbReference>
<sequence>MKKICQICGSQGWKESLVTCSKCRIACEHCYCMQKHTFDTSAAFICAECSMRPAQKNSAECSMRPAQKSSLGSFKAAVPRIDKNRVRVESSNPVPRWKTIPLTSKSKLISPEEASKLSSGGNKSTFKVPRPISAHSAMGLKKQTASFPRARSLNSAVVARRTNQILLPLKNIEPFTRDTLQIRSGVNRQASKAQAVVEGSKSKVADGAKYSASEEIRRSILSERLSQLRPYRPALSPTWKGRVVVSATPSEFNGEFLAQPASTLPKKAYRYSKAIPVLLQVRLVPIGNLLNDLFGNRIPGLSDVQMYLFSVDKNTLRFTEEHAHIFEVMKTHNAMLRTNIKGKPLLIFSSKLLDKSSQIFIQMQKKTNNFLWGSFLLKKKSVAHLPGSSSQGAQHFDDGDVVDNEIKPQFRYTSHQNPGKQLQRHYRERN</sequence>
<dbReference type="InterPro" id="IPR049914">
    <property type="entry name" value="PHD1-3/5-6"/>
</dbReference>
<evidence type="ECO:0000256" key="1">
    <source>
        <dbReference type="ARBA" id="ARBA00022723"/>
    </source>
</evidence>
<keyword evidence="5" id="KW-0804">Transcription</keyword>
<accession>A0ABD1B829</accession>
<dbReference type="EMBL" id="JBANAX010000292">
    <property type="protein sequence ID" value="KAL1215102.1"/>
    <property type="molecule type" value="Genomic_DNA"/>
</dbReference>
<keyword evidence="1" id="KW-0479">Metal-binding</keyword>
<evidence type="ECO:0000313" key="8">
    <source>
        <dbReference type="Proteomes" id="UP001558713"/>
    </source>
</evidence>
<organism evidence="7 8">
    <name type="scientific">Cardamine amara subsp. amara</name>
    <dbReference type="NCBI Taxonomy" id="228776"/>
    <lineage>
        <taxon>Eukaryota</taxon>
        <taxon>Viridiplantae</taxon>
        <taxon>Streptophyta</taxon>
        <taxon>Embryophyta</taxon>
        <taxon>Tracheophyta</taxon>
        <taxon>Spermatophyta</taxon>
        <taxon>Magnoliopsida</taxon>
        <taxon>eudicotyledons</taxon>
        <taxon>Gunneridae</taxon>
        <taxon>Pentapetalae</taxon>
        <taxon>rosids</taxon>
        <taxon>malvids</taxon>
        <taxon>Brassicales</taxon>
        <taxon>Brassicaceae</taxon>
        <taxon>Cardamineae</taxon>
        <taxon>Cardamine</taxon>
    </lineage>
</organism>
<comment type="caution">
    <text evidence="7">The sequence shown here is derived from an EMBL/GenBank/DDBJ whole genome shotgun (WGS) entry which is preliminary data.</text>
</comment>
<evidence type="ECO:0000256" key="5">
    <source>
        <dbReference type="ARBA" id="ARBA00023163"/>
    </source>
</evidence>
<keyword evidence="8" id="KW-1185">Reference proteome</keyword>
<keyword evidence="3" id="KW-0862">Zinc</keyword>
<evidence type="ECO:0000256" key="2">
    <source>
        <dbReference type="ARBA" id="ARBA00022771"/>
    </source>
</evidence>
<gene>
    <name evidence="7" type="ORF">V5N11_007677</name>
</gene>
<evidence type="ECO:0000256" key="4">
    <source>
        <dbReference type="ARBA" id="ARBA00023015"/>
    </source>
</evidence>
<feature type="domain" description="AIPP2-like SPOC-like" evidence="6">
    <location>
        <begin position="239"/>
        <end position="375"/>
    </location>
</feature>
<keyword evidence="4" id="KW-0805">Transcription regulation</keyword>
<proteinExistence type="predicted"/>